<dbReference type="Proteomes" id="UP000479710">
    <property type="component" value="Unassembled WGS sequence"/>
</dbReference>
<comment type="caution">
    <text evidence="1">The sequence shown here is derived from an EMBL/GenBank/DDBJ whole genome shotgun (WGS) entry which is preliminary data.</text>
</comment>
<dbReference type="AlphaFoldDB" id="A0A6G1DXQ9"/>
<accession>A0A6G1DXQ9</accession>
<proteinExistence type="predicted"/>
<evidence type="ECO:0000313" key="1">
    <source>
        <dbReference type="EMBL" id="KAF0917655.1"/>
    </source>
</evidence>
<name>A0A6G1DXQ9_9ORYZ</name>
<protein>
    <submittedName>
        <fullName evidence="1">Uncharacterized protein</fullName>
    </submittedName>
</protein>
<reference evidence="1 2" key="1">
    <citation type="submission" date="2019-11" db="EMBL/GenBank/DDBJ databases">
        <title>Whole genome sequence of Oryza granulata.</title>
        <authorList>
            <person name="Li W."/>
        </authorList>
    </citation>
    <scope>NUCLEOTIDE SEQUENCE [LARGE SCALE GENOMIC DNA]</scope>
    <source>
        <strain evidence="2">cv. Menghai</strain>
        <tissue evidence="1">Leaf</tissue>
    </source>
</reference>
<keyword evidence="2" id="KW-1185">Reference proteome</keyword>
<organism evidence="1 2">
    <name type="scientific">Oryza meyeriana var. granulata</name>
    <dbReference type="NCBI Taxonomy" id="110450"/>
    <lineage>
        <taxon>Eukaryota</taxon>
        <taxon>Viridiplantae</taxon>
        <taxon>Streptophyta</taxon>
        <taxon>Embryophyta</taxon>
        <taxon>Tracheophyta</taxon>
        <taxon>Spermatophyta</taxon>
        <taxon>Magnoliopsida</taxon>
        <taxon>Liliopsida</taxon>
        <taxon>Poales</taxon>
        <taxon>Poaceae</taxon>
        <taxon>BOP clade</taxon>
        <taxon>Oryzoideae</taxon>
        <taxon>Oryzeae</taxon>
        <taxon>Oryzinae</taxon>
        <taxon>Oryza</taxon>
        <taxon>Oryza meyeriana</taxon>
    </lineage>
</organism>
<dbReference type="EMBL" id="SPHZ02000005">
    <property type="protein sequence ID" value="KAF0917655.1"/>
    <property type="molecule type" value="Genomic_DNA"/>
</dbReference>
<gene>
    <name evidence="1" type="ORF">E2562_021164</name>
</gene>
<sequence length="73" mass="7820">MEGPARTGRCAIDWPCAHVAGSLLKSKKNEQIASVVRRPRFGAEIYVPTTAATAGTDEFLGLRCCATLHAIHP</sequence>
<evidence type="ECO:0000313" key="2">
    <source>
        <dbReference type="Proteomes" id="UP000479710"/>
    </source>
</evidence>